<comment type="caution">
    <text evidence="1">The sequence shown here is derived from an EMBL/GenBank/DDBJ whole genome shotgun (WGS) entry which is preliminary data.</text>
</comment>
<name>A0ABR4UA59_9GAMM</name>
<evidence type="ECO:0000313" key="2">
    <source>
        <dbReference type="Proteomes" id="UP000028721"/>
    </source>
</evidence>
<gene>
    <name evidence="1" type="ORF">CR62_24140</name>
</gene>
<organism evidence="1 2">
    <name type="scientific">Serratia grimesii</name>
    <dbReference type="NCBI Taxonomy" id="82995"/>
    <lineage>
        <taxon>Bacteria</taxon>
        <taxon>Pseudomonadati</taxon>
        <taxon>Pseudomonadota</taxon>
        <taxon>Gammaproteobacteria</taxon>
        <taxon>Enterobacterales</taxon>
        <taxon>Yersiniaceae</taxon>
        <taxon>Serratia</taxon>
    </lineage>
</organism>
<evidence type="ECO:0000313" key="1">
    <source>
        <dbReference type="EMBL" id="KFB88927.1"/>
    </source>
</evidence>
<protein>
    <recommendedName>
        <fullName evidence="3">Ead/Ea22-like protein</fullName>
    </recommendedName>
</protein>
<dbReference type="EMBL" id="JGVP01000009">
    <property type="protein sequence ID" value="KFB88927.1"/>
    <property type="molecule type" value="Genomic_DNA"/>
</dbReference>
<dbReference type="Proteomes" id="UP000028721">
    <property type="component" value="Unassembled WGS sequence"/>
</dbReference>
<reference evidence="1 2" key="1">
    <citation type="submission" date="2014-03" db="EMBL/GenBank/DDBJ databases">
        <title>Draft genome sequence of the Serratia grimesii strain a2.</title>
        <authorList>
            <person name="Toymentseva A."/>
            <person name="Kazakov S."/>
            <person name="Giliazeva A."/>
            <person name="Ismagilova R."/>
            <person name="Shah R."/>
            <person name="Sharipova M."/>
            <person name="Khaitlina S."/>
            <person name="Mardanova A."/>
        </authorList>
    </citation>
    <scope>NUCLEOTIDE SEQUENCE [LARGE SCALE GENOMIC DNA]</scope>
    <source>
        <strain evidence="1 2">A2</strain>
    </source>
</reference>
<keyword evidence="2" id="KW-1185">Reference proteome</keyword>
<evidence type="ECO:0008006" key="3">
    <source>
        <dbReference type="Google" id="ProtNLM"/>
    </source>
</evidence>
<proteinExistence type="predicted"/>
<accession>A0ABR4UA59</accession>
<sequence length="164" mass="18351">MANSFKQMKNNDTLKRFNPDFSLSISHELAFMRETPEGGYVAHGDYATLFSELESLKAERDALAVENTAIKAMNDCLSEELRGYESDGAFEGPNMHHLWWKAETPATDTALTAIRLQSKIEGVEAAANRVGIVSLQYKPGQRQELIKAIGRDVLQYANELREAK</sequence>